<proteinExistence type="predicted"/>
<protein>
    <recommendedName>
        <fullName evidence="1">SGNH hydrolase-type esterase domain-containing protein</fullName>
    </recommendedName>
</protein>
<evidence type="ECO:0000313" key="2">
    <source>
        <dbReference type="EMBL" id="MBL0391317.1"/>
    </source>
</evidence>
<dbReference type="GO" id="GO:0016788">
    <property type="term" value="F:hydrolase activity, acting on ester bonds"/>
    <property type="evidence" value="ECO:0007669"/>
    <property type="project" value="UniProtKB-ARBA"/>
</dbReference>
<dbReference type="InterPro" id="IPR013830">
    <property type="entry name" value="SGNH_hydro"/>
</dbReference>
<dbReference type="Gene3D" id="3.40.50.1110">
    <property type="entry name" value="SGNH hydrolase"/>
    <property type="match status" value="1"/>
</dbReference>
<gene>
    <name evidence="2" type="ORF">JJ685_09215</name>
</gene>
<sequence length="339" mass="37999">MTYQAMTVDPRSHPHAPWRGLFRVEANSGLVSDVSRGLDAIQPERAVYAEGDSWFDKFTPIGLRGTNLLDALRAPFLTAVVDVAHIGDEIHEMVSGRQERQTRTLMRFFRFDAILLSAGGNDLRALFEREFAGRTRPWTKPDVMELVHRSRHRDFFLPVIQDIGRFFDLRDDSPLNGSTPILLHGYDYLQPRPAGAQVFAGTRLGTGPWLYPMLRRANLDALQMRAVADAVIDELNEQLEDFCATRSNVTFIDQRGLLTPAAPGTEGPSHDWMDEIHPADRGYAKLARQRWDVLLAQKLGWDFAPDDLQVAEPGNTPSTAVDDIIPAEALFAGWQPPTA</sequence>
<dbReference type="EMBL" id="JAEQNE010000002">
    <property type="protein sequence ID" value="MBL0391317.1"/>
    <property type="molecule type" value="Genomic_DNA"/>
</dbReference>
<dbReference type="AlphaFoldDB" id="A0A936YZ30"/>
<keyword evidence="3" id="KW-1185">Reference proteome</keyword>
<dbReference type="Proteomes" id="UP000599109">
    <property type="component" value="Unassembled WGS sequence"/>
</dbReference>
<feature type="domain" description="SGNH hydrolase-type esterase" evidence="1">
    <location>
        <begin position="79"/>
        <end position="284"/>
    </location>
</feature>
<evidence type="ECO:0000259" key="1">
    <source>
        <dbReference type="Pfam" id="PF13472"/>
    </source>
</evidence>
<organism evidence="2 3">
    <name type="scientific">Ramlibacter monticola</name>
    <dbReference type="NCBI Taxonomy" id="1926872"/>
    <lineage>
        <taxon>Bacteria</taxon>
        <taxon>Pseudomonadati</taxon>
        <taxon>Pseudomonadota</taxon>
        <taxon>Betaproteobacteria</taxon>
        <taxon>Burkholderiales</taxon>
        <taxon>Comamonadaceae</taxon>
        <taxon>Ramlibacter</taxon>
    </lineage>
</organism>
<dbReference type="RefSeq" id="WP_201673957.1">
    <property type="nucleotide sequence ID" value="NZ_JAEQNE010000002.1"/>
</dbReference>
<comment type="caution">
    <text evidence="2">The sequence shown here is derived from an EMBL/GenBank/DDBJ whole genome shotgun (WGS) entry which is preliminary data.</text>
</comment>
<dbReference type="SUPFAM" id="SSF52266">
    <property type="entry name" value="SGNH hydrolase"/>
    <property type="match status" value="1"/>
</dbReference>
<reference evidence="2 3" key="1">
    <citation type="journal article" date="2017" name="Int. J. Syst. Evol. Microbiol.">
        <title>Ramlibacter monticola sp. nov., isolated from forest soil.</title>
        <authorList>
            <person name="Chaudhary D.K."/>
            <person name="Kim J."/>
        </authorList>
    </citation>
    <scope>NUCLEOTIDE SEQUENCE [LARGE SCALE GENOMIC DNA]</scope>
    <source>
        <strain evidence="2 3">KACC 19175</strain>
    </source>
</reference>
<evidence type="ECO:0000313" key="3">
    <source>
        <dbReference type="Proteomes" id="UP000599109"/>
    </source>
</evidence>
<accession>A0A936YZ30</accession>
<dbReference type="InterPro" id="IPR036514">
    <property type="entry name" value="SGNH_hydro_sf"/>
</dbReference>
<name>A0A936YZ30_9BURK</name>
<dbReference type="Pfam" id="PF13472">
    <property type="entry name" value="Lipase_GDSL_2"/>
    <property type="match status" value="1"/>
</dbReference>